<comment type="caution">
    <text evidence="1">The sequence shown here is derived from an EMBL/GenBank/DDBJ whole genome shotgun (WGS) entry which is preliminary data.</text>
</comment>
<accession>A0A645CGL4</accession>
<gene>
    <name evidence="1" type="ORF">SDC9_122997</name>
</gene>
<dbReference type="AlphaFoldDB" id="A0A645CGL4"/>
<dbReference type="EMBL" id="VSSQ01027004">
    <property type="protein sequence ID" value="MPM76002.1"/>
    <property type="molecule type" value="Genomic_DNA"/>
</dbReference>
<protein>
    <submittedName>
        <fullName evidence="1">Uncharacterized protein</fullName>
    </submittedName>
</protein>
<sequence length="446" mass="50595">MRQVVNFVMEEMMSEDGQFYGVYDIEQQKLVATDRKAAALPILSELAGYMNYNAGPDLNYKFVSNQVVDKIANSIIADDIVRVGDTLYYAPYGVSEDGVMDLKLSDFAISVSLFGLMTEYSQDGRRLEEEYGCAMLLEGVANSLKLILEGQEQNATRLPSTELRVVFSGDGESYELQPSDTFDINNSYFSIGLMSYQGFYNTIDQFAYYKNGFNESVDHVFIRLKNVKDAAYTPNQVRAIREVEAHYAEMTNAYQICDILYESWLDVYNFLKVQTSDTIYANAYNVHTGESVEATTEIRYDSFEWTTPFVKRFGTPATSLNYFLLAGVFNDEAMGLESGHLALVNLDLHIALFSPFSAINPDTYADNGFNIWGYDSLRYAISNNMPITVETYPLFGGTGYNMNRENWRVFAMRKMNQFMSEGVERLTPDDPFPTFYDHVPAVTIVN</sequence>
<name>A0A645CGL4_9ZZZZ</name>
<proteinExistence type="predicted"/>
<organism evidence="1">
    <name type="scientific">bioreactor metagenome</name>
    <dbReference type="NCBI Taxonomy" id="1076179"/>
    <lineage>
        <taxon>unclassified sequences</taxon>
        <taxon>metagenomes</taxon>
        <taxon>ecological metagenomes</taxon>
    </lineage>
</organism>
<reference evidence="1" key="1">
    <citation type="submission" date="2019-08" db="EMBL/GenBank/DDBJ databases">
        <authorList>
            <person name="Kucharzyk K."/>
            <person name="Murdoch R.W."/>
            <person name="Higgins S."/>
            <person name="Loffler F."/>
        </authorList>
    </citation>
    <scope>NUCLEOTIDE SEQUENCE</scope>
</reference>
<evidence type="ECO:0000313" key="1">
    <source>
        <dbReference type="EMBL" id="MPM76002.1"/>
    </source>
</evidence>